<feature type="region of interest" description="Disordered" evidence="1">
    <location>
        <begin position="281"/>
        <end position="466"/>
    </location>
</feature>
<dbReference type="Proteomes" id="UP000199727">
    <property type="component" value="Unassembled WGS sequence"/>
</dbReference>
<sequence length="509" mass="56079">MTFSTRNAYYLRVSNYRVIPLFLYLDERHVDWMSDRVLQLVIASLQHKLPNMLWNARGEKKHKVHVERGEDYQFCYFLRSTTRTEVVLLKSKTVSLRPPTPPPAVLSEPQGSKRKRSTQSTRSSSKAPRQSRAGTRASSRARSVSVRYQDGEEEEGEEDGVGDGDDGDNYEKGGTETFEGENAMRGYDPDGIQVKAEPDPDEEEDEFVGQPNIKDWKPDVDVTFKGTSPFSLLPPSSPLSPVLHVHVPHRANLMGLCFLGFGTSSIQLVLIIEPYPPLPPSQYAPPSSRLSSRSASVMSAHSRARSSQTRMRGERESGRYSSASLSLSVAPDGSRGEGGEGGGGVRGDSIANMRNASRAPSVAKSRKGGSSTPFREESSTPGFSGSGSMGSRRRMSQTPLFMPRDTPFDEDEEDEEEHEIYLSALAEGRQRLPSVFHPAGEGGGRGRGRGRGREEEEEEEDIPESVVDIGERLVRNSEIEQGVVRVQGGWEERGDGEESAVMGREEPGD</sequence>
<feature type="compositionally biased region" description="Low complexity" evidence="1">
    <location>
        <begin position="118"/>
        <end position="147"/>
    </location>
</feature>
<evidence type="ECO:0000313" key="3">
    <source>
        <dbReference type="Proteomes" id="UP000199727"/>
    </source>
</evidence>
<feature type="compositionally biased region" description="Low complexity" evidence="1">
    <location>
        <begin position="284"/>
        <end position="307"/>
    </location>
</feature>
<comment type="caution">
    <text evidence="2">The sequence shown here is derived from an EMBL/GenBank/DDBJ whole genome shotgun (WGS) entry which is preliminary data.</text>
</comment>
<feature type="compositionally biased region" description="Low complexity" evidence="1">
    <location>
        <begin position="321"/>
        <end position="333"/>
    </location>
</feature>
<evidence type="ECO:0000313" key="2">
    <source>
        <dbReference type="EMBL" id="OXG11452.1"/>
    </source>
</evidence>
<dbReference type="EMBL" id="AMKT01000098">
    <property type="protein sequence ID" value="OXG11452.1"/>
    <property type="molecule type" value="Genomic_DNA"/>
</dbReference>
<feature type="compositionally biased region" description="Acidic residues" evidence="1">
    <location>
        <begin position="408"/>
        <end position="418"/>
    </location>
</feature>
<dbReference type="AlphaFoldDB" id="A0A854Q387"/>
<name>A0A854Q387_CRYNE</name>
<feature type="region of interest" description="Disordered" evidence="1">
    <location>
        <begin position="486"/>
        <end position="509"/>
    </location>
</feature>
<protein>
    <submittedName>
        <fullName evidence="2">Uncharacterized protein</fullName>
    </submittedName>
</protein>
<organism evidence="2 3">
    <name type="scientific">Cryptococcus neoformans Tu259-1</name>
    <dbReference type="NCBI Taxonomy" id="1230072"/>
    <lineage>
        <taxon>Eukaryota</taxon>
        <taxon>Fungi</taxon>
        <taxon>Dikarya</taxon>
        <taxon>Basidiomycota</taxon>
        <taxon>Agaricomycotina</taxon>
        <taxon>Tremellomycetes</taxon>
        <taxon>Tremellales</taxon>
        <taxon>Cryptococcaceae</taxon>
        <taxon>Cryptococcus</taxon>
        <taxon>Cryptococcus neoformans species complex</taxon>
    </lineage>
</organism>
<evidence type="ECO:0000256" key="1">
    <source>
        <dbReference type="SAM" id="MobiDB-lite"/>
    </source>
</evidence>
<feature type="compositionally biased region" description="Polar residues" evidence="1">
    <location>
        <begin position="368"/>
        <end position="383"/>
    </location>
</feature>
<accession>A0A854Q387</accession>
<feature type="region of interest" description="Disordered" evidence="1">
    <location>
        <begin position="94"/>
        <end position="191"/>
    </location>
</feature>
<feature type="compositionally biased region" description="Acidic residues" evidence="1">
    <location>
        <begin position="151"/>
        <end position="168"/>
    </location>
</feature>
<gene>
    <name evidence="2" type="ORF">C361_06557</name>
</gene>
<proteinExistence type="predicted"/>
<reference evidence="2 3" key="1">
    <citation type="submission" date="2017-06" db="EMBL/GenBank/DDBJ databases">
        <title>Global population genomics of the pathogenic fungus Cryptococcus neoformans var. grubii.</title>
        <authorList>
            <person name="Cuomo C."/>
            <person name="Litvintseva A."/>
            <person name="Chen Y."/>
            <person name="Young S."/>
            <person name="Zeng Q."/>
            <person name="Chapman S."/>
            <person name="Gujja S."/>
            <person name="Saif S."/>
            <person name="Birren B."/>
        </authorList>
    </citation>
    <scope>NUCLEOTIDE SEQUENCE [LARGE SCALE GENOMIC DNA]</scope>
    <source>
        <strain evidence="2 3">Tu259-1</strain>
    </source>
</reference>
<dbReference type="OrthoDB" id="5374757at2759"/>